<reference evidence="2" key="1">
    <citation type="journal article" date="2007" name="Nature">
        <title>The grapevine genome sequence suggests ancestral hexaploidization in major angiosperm phyla.</title>
        <authorList>
            <consortium name="The French-Italian Public Consortium for Grapevine Genome Characterization."/>
            <person name="Jaillon O."/>
            <person name="Aury J.-M."/>
            <person name="Noel B."/>
            <person name="Policriti A."/>
            <person name="Clepet C."/>
            <person name="Casagrande A."/>
            <person name="Choisne N."/>
            <person name="Aubourg S."/>
            <person name="Vitulo N."/>
            <person name="Jubin C."/>
            <person name="Vezzi A."/>
            <person name="Legeai F."/>
            <person name="Hugueney P."/>
            <person name="Dasilva C."/>
            <person name="Horner D."/>
            <person name="Mica E."/>
            <person name="Jublot D."/>
            <person name="Poulain J."/>
            <person name="Bruyere C."/>
            <person name="Billault A."/>
            <person name="Segurens B."/>
            <person name="Gouyvenoux M."/>
            <person name="Ugarte E."/>
            <person name="Cattonaro F."/>
            <person name="Anthouard V."/>
            <person name="Vico V."/>
            <person name="Del Fabbro C."/>
            <person name="Alaux M."/>
            <person name="Di Gaspero G."/>
            <person name="Dumas V."/>
            <person name="Felice N."/>
            <person name="Paillard S."/>
            <person name="Juman I."/>
            <person name="Moroldo M."/>
            <person name="Scalabrin S."/>
            <person name="Canaguier A."/>
            <person name="Le Clainche I."/>
            <person name="Malacrida G."/>
            <person name="Durand E."/>
            <person name="Pesole G."/>
            <person name="Laucou V."/>
            <person name="Chatelet P."/>
            <person name="Merdinoglu D."/>
            <person name="Delledonne M."/>
            <person name="Pezzotti M."/>
            <person name="Lecharny A."/>
            <person name="Scarpelli C."/>
            <person name="Artiguenave F."/>
            <person name="Pe M.E."/>
            <person name="Valle G."/>
            <person name="Morgante M."/>
            <person name="Caboche M."/>
            <person name="Adam-Blondon A.-F."/>
            <person name="Weissenbach J."/>
            <person name="Quetier F."/>
            <person name="Wincker P."/>
        </authorList>
    </citation>
    <scope>NUCLEOTIDE SEQUENCE [LARGE SCALE GENOMIC DNA]</scope>
    <source>
        <strain evidence="2">cv. Pinot noir / PN40024</strain>
    </source>
</reference>
<name>D7SPU2_VITVI</name>
<organism evidence="1 2">
    <name type="scientific">Vitis vinifera</name>
    <name type="common">Grape</name>
    <dbReference type="NCBI Taxonomy" id="29760"/>
    <lineage>
        <taxon>Eukaryota</taxon>
        <taxon>Viridiplantae</taxon>
        <taxon>Streptophyta</taxon>
        <taxon>Embryophyta</taxon>
        <taxon>Tracheophyta</taxon>
        <taxon>Spermatophyta</taxon>
        <taxon>Magnoliopsida</taxon>
        <taxon>eudicotyledons</taxon>
        <taxon>Gunneridae</taxon>
        <taxon>Pentapetalae</taxon>
        <taxon>rosids</taxon>
        <taxon>Vitales</taxon>
        <taxon>Vitaceae</taxon>
        <taxon>Viteae</taxon>
        <taxon>Vitis</taxon>
    </lineage>
</organism>
<sequence>MCRYISAIDTRFVAARNREKETPLFLAALHAGEYFDLSLLIIHLYEDLVNYVDEKGLTPLHVLAGKPTAFRSGTHLHFIERLIYQCKSQGITQEQNRIAQKKFPFGST</sequence>
<dbReference type="PaxDb" id="29760-VIT_04s0023g00100.t01"/>
<dbReference type="EMBL" id="FN594959">
    <property type="protein sequence ID" value="CBI17671.3"/>
    <property type="molecule type" value="Genomic_DNA"/>
</dbReference>
<accession>D7SPU2</accession>
<evidence type="ECO:0000313" key="2">
    <source>
        <dbReference type="Proteomes" id="UP000009183"/>
    </source>
</evidence>
<gene>
    <name evidence="1" type="ordered locus">VIT_04s0023g00100</name>
</gene>
<dbReference type="HOGENOM" id="CLU_2201869_0_0_1"/>
<dbReference type="Gene3D" id="1.25.40.20">
    <property type="entry name" value="Ankyrin repeat-containing domain"/>
    <property type="match status" value="1"/>
</dbReference>
<dbReference type="AlphaFoldDB" id="D7SPU2"/>
<dbReference type="InParanoid" id="D7SPU2"/>
<dbReference type="Proteomes" id="UP000009183">
    <property type="component" value="Chromosome 4"/>
</dbReference>
<proteinExistence type="predicted"/>
<evidence type="ECO:0000313" key="1">
    <source>
        <dbReference type="EMBL" id="CBI17671.3"/>
    </source>
</evidence>
<protein>
    <submittedName>
        <fullName evidence="1">Uncharacterized protein</fullName>
    </submittedName>
</protein>
<keyword evidence="2" id="KW-1185">Reference proteome</keyword>
<dbReference type="InterPro" id="IPR036770">
    <property type="entry name" value="Ankyrin_rpt-contain_sf"/>
</dbReference>